<feature type="domain" description="NAD-dependent epimerase/dehydratase" evidence="4">
    <location>
        <begin position="13"/>
        <end position="118"/>
    </location>
</feature>
<evidence type="ECO:0000313" key="6">
    <source>
        <dbReference type="Proteomes" id="UP001500630"/>
    </source>
</evidence>
<organism evidence="5 6">
    <name type="scientific">Nonomuraea rosea</name>
    <dbReference type="NCBI Taxonomy" id="638574"/>
    <lineage>
        <taxon>Bacteria</taxon>
        <taxon>Bacillati</taxon>
        <taxon>Actinomycetota</taxon>
        <taxon>Actinomycetes</taxon>
        <taxon>Streptosporangiales</taxon>
        <taxon>Streptosporangiaceae</taxon>
        <taxon>Nonomuraea</taxon>
    </lineage>
</organism>
<accession>A0ABP6WTN2</accession>
<evidence type="ECO:0000313" key="5">
    <source>
        <dbReference type="EMBL" id="GAA3556206.1"/>
    </source>
</evidence>
<sequence length="136" mass="14326">MAALSAAADPGDRLAFAVADLTRDDGWDAAAAGCDYVLHVASPLRADDESGDALTAPARDGTLRVLRAATTAGVRRVVMTSAANAASPSSYAEEGITDETLWTDPDDPTLTPYRRSKTSPRRRPGTSWPAGPMRRP</sequence>
<dbReference type="InterPro" id="IPR001509">
    <property type="entry name" value="Epimerase_deHydtase"/>
</dbReference>
<reference evidence="6" key="1">
    <citation type="journal article" date="2019" name="Int. J. Syst. Evol. Microbiol.">
        <title>The Global Catalogue of Microorganisms (GCM) 10K type strain sequencing project: providing services to taxonomists for standard genome sequencing and annotation.</title>
        <authorList>
            <consortium name="The Broad Institute Genomics Platform"/>
            <consortium name="The Broad Institute Genome Sequencing Center for Infectious Disease"/>
            <person name="Wu L."/>
            <person name="Ma J."/>
        </authorList>
    </citation>
    <scope>NUCLEOTIDE SEQUENCE [LARGE SCALE GENOMIC DNA]</scope>
    <source>
        <strain evidence="6">JCM 17326</strain>
    </source>
</reference>
<dbReference type="Pfam" id="PF01370">
    <property type="entry name" value="Epimerase"/>
    <property type="match status" value="1"/>
</dbReference>
<dbReference type="PANTHER" id="PTHR10366:SF564">
    <property type="entry name" value="STEROL-4-ALPHA-CARBOXYLATE 3-DEHYDROGENASE, DECARBOXYLATING"/>
    <property type="match status" value="1"/>
</dbReference>
<feature type="region of interest" description="Disordered" evidence="3">
    <location>
        <begin position="82"/>
        <end position="136"/>
    </location>
</feature>
<name>A0ABP6WTN2_9ACTN</name>
<keyword evidence="1" id="KW-0560">Oxidoreductase</keyword>
<evidence type="ECO:0000256" key="3">
    <source>
        <dbReference type="SAM" id="MobiDB-lite"/>
    </source>
</evidence>
<dbReference type="EMBL" id="BAABDQ010000008">
    <property type="protein sequence ID" value="GAA3556206.1"/>
    <property type="molecule type" value="Genomic_DNA"/>
</dbReference>
<proteinExistence type="inferred from homology"/>
<dbReference type="Proteomes" id="UP001500630">
    <property type="component" value="Unassembled WGS sequence"/>
</dbReference>
<dbReference type="InterPro" id="IPR036291">
    <property type="entry name" value="NAD(P)-bd_dom_sf"/>
</dbReference>
<dbReference type="SUPFAM" id="SSF51735">
    <property type="entry name" value="NAD(P)-binding Rossmann-fold domains"/>
    <property type="match status" value="1"/>
</dbReference>
<dbReference type="InterPro" id="IPR050425">
    <property type="entry name" value="NAD(P)_dehydrat-like"/>
</dbReference>
<dbReference type="PANTHER" id="PTHR10366">
    <property type="entry name" value="NAD DEPENDENT EPIMERASE/DEHYDRATASE"/>
    <property type="match status" value="1"/>
</dbReference>
<evidence type="ECO:0000256" key="2">
    <source>
        <dbReference type="ARBA" id="ARBA00023445"/>
    </source>
</evidence>
<dbReference type="Gene3D" id="3.40.50.720">
    <property type="entry name" value="NAD(P)-binding Rossmann-like Domain"/>
    <property type="match status" value="1"/>
</dbReference>
<comment type="similarity">
    <text evidence="2">Belongs to the NAD(P)-dependent epimerase/dehydratase family. Dihydroflavonol-4-reductase subfamily.</text>
</comment>
<comment type="caution">
    <text evidence="5">The sequence shown here is derived from an EMBL/GenBank/DDBJ whole genome shotgun (WGS) entry which is preliminary data.</text>
</comment>
<keyword evidence="6" id="KW-1185">Reference proteome</keyword>
<feature type="compositionally biased region" description="Low complexity" evidence="3">
    <location>
        <begin position="82"/>
        <end position="112"/>
    </location>
</feature>
<protein>
    <recommendedName>
        <fullName evidence="4">NAD-dependent epimerase/dehydratase domain-containing protein</fullName>
    </recommendedName>
</protein>
<evidence type="ECO:0000259" key="4">
    <source>
        <dbReference type="Pfam" id="PF01370"/>
    </source>
</evidence>
<gene>
    <name evidence="5" type="ORF">GCM10022419_040750</name>
</gene>
<feature type="compositionally biased region" description="Basic residues" evidence="3">
    <location>
        <begin position="114"/>
        <end position="124"/>
    </location>
</feature>
<evidence type="ECO:0000256" key="1">
    <source>
        <dbReference type="ARBA" id="ARBA00023002"/>
    </source>
</evidence>